<proteinExistence type="predicted"/>
<protein>
    <submittedName>
        <fullName evidence="2">Uncharacterized protein</fullName>
    </submittedName>
</protein>
<reference evidence="2 3" key="1">
    <citation type="submission" date="2019-12" db="EMBL/GenBank/DDBJ databases">
        <title>Whole-genome sequencing of Allorhizobium vitis.</title>
        <authorList>
            <person name="Gan H.M."/>
            <person name="Szegedi E."/>
            <person name="Burr T."/>
            <person name="Savka M.A."/>
        </authorList>
    </citation>
    <scope>NUCLEOTIDE SEQUENCE [LARGE SCALE GENOMIC DNA]</scope>
    <source>
        <strain evidence="2 3">CG516</strain>
    </source>
</reference>
<evidence type="ECO:0000256" key="1">
    <source>
        <dbReference type="SAM" id="MobiDB-lite"/>
    </source>
</evidence>
<name>A0A6L6VB39_AGRVI</name>
<sequence>MKNETENSGSRKRPPTKQKVAEPAQYVVTPEDNEALRPFVESSRLPKYTVQNGALRIDHPSEKVGLAKIAAAMGIQDAELYNGAIRQLENIATQGRDRDPNGLNFAISIVRAIAPRDHLEVLLALQMASVHLASIRHVRMLNHTESIAQLDIQERTVNKLMRTFTTQMEALRKHRNGGSQKVRVEHVHVYEGGQAIVGNVSHGGGSISKTSRQSHEEREDDENLSLPVRAALHGNLETDREPVRITGGEVQDGLSFPWRKGGRS</sequence>
<dbReference type="RefSeq" id="WP_156614539.1">
    <property type="nucleotide sequence ID" value="NZ_WPHR01000005.1"/>
</dbReference>
<feature type="region of interest" description="Disordered" evidence="1">
    <location>
        <begin position="245"/>
        <end position="264"/>
    </location>
</feature>
<gene>
    <name evidence="2" type="ORF">GOZ90_09690</name>
</gene>
<accession>A0A6L6VB39</accession>
<organism evidence="2 3">
    <name type="scientific">Agrobacterium vitis</name>
    <name type="common">Rhizobium vitis</name>
    <dbReference type="NCBI Taxonomy" id="373"/>
    <lineage>
        <taxon>Bacteria</taxon>
        <taxon>Pseudomonadati</taxon>
        <taxon>Pseudomonadota</taxon>
        <taxon>Alphaproteobacteria</taxon>
        <taxon>Hyphomicrobiales</taxon>
        <taxon>Rhizobiaceae</taxon>
        <taxon>Rhizobium/Agrobacterium group</taxon>
        <taxon>Agrobacterium</taxon>
    </lineage>
</organism>
<evidence type="ECO:0000313" key="2">
    <source>
        <dbReference type="EMBL" id="MUZ72954.1"/>
    </source>
</evidence>
<dbReference type="Proteomes" id="UP000477951">
    <property type="component" value="Unassembled WGS sequence"/>
</dbReference>
<comment type="caution">
    <text evidence="2">The sequence shown here is derived from an EMBL/GenBank/DDBJ whole genome shotgun (WGS) entry which is preliminary data.</text>
</comment>
<dbReference type="AlphaFoldDB" id="A0A6L6VB39"/>
<feature type="region of interest" description="Disordered" evidence="1">
    <location>
        <begin position="200"/>
        <end position="227"/>
    </location>
</feature>
<dbReference type="EMBL" id="WPHR01000005">
    <property type="protein sequence ID" value="MUZ72954.1"/>
    <property type="molecule type" value="Genomic_DNA"/>
</dbReference>
<evidence type="ECO:0000313" key="3">
    <source>
        <dbReference type="Proteomes" id="UP000477951"/>
    </source>
</evidence>
<feature type="region of interest" description="Disordered" evidence="1">
    <location>
        <begin position="1"/>
        <end position="25"/>
    </location>
</feature>